<feature type="transmembrane region" description="Helical" evidence="1">
    <location>
        <begin position="32"/>
        <end position="53"/>
    </location>
</feature>
<evidence type="ECO:0000256" key="1">
    <source>
        <dbReference type="SAM" id="Phobius"/>
    </source>
</evidence>
<dbReference type="AlphaFoldDB" id="A0A1G2CV90"/>
<reference evidence="2 3" key="1">
    <citation type="journal article" date="2016" name="Nat. Commun.">
        <title>Thousands of microbial genomes shed light on interconnected biogeochemical processes in an aquifer system.</title>
        <authorList>
            <person name="Anantharaman K."/>
            <person name="Brown C.T."/>
            <person name="Hug L.A."/>
            <person name="Sharon I."/>
            <person name="Castelle C.J."/>
            <person name="Probst A.J."/>
            <person name="Thomas B.C."/>
            <person name="Singh A."/>
            <person name="Wilkins M.J."/>
            <person name="Karaoz U."/>
            <person name="Brodie E.L."/>
            <person name="Williams K.H."/>
            <person name="Hubbard S.S."/>
            <person name="Banfield J.F."/>
        </authorList>
    </citation>
    <scope>NUCLEOTIDE SEQUENCE [LARGE SCALE GENOMIC DNA]</scope>
</reference>
<keyword evidence="1" id="KW-0812">Transmembrane</keyword>
<gene>
    <name evidence="2" type="ORF">A2845_03050</name>
</gene>
<name>A0A1G2CV90_9BACT</name>
<comment type="caution">
    <text evidence="2">The sequence shown here is derived from an EMBL/GenBank/DDBJ whole genome shotgun (WGS) entry which is preliminary data.</text>
</comment>
<feature type="transmembrane region" description="Helical" evidence="1">
    <location>
        <begin position="95"/>
        <end position="117"/>
    </location>
</feature>
<feature type="transmembrane region" description="Helical" evidence="1">
    <location>
        <begin position="7"/>
        <end position="26"/>
    </location>
</feature>
<dbReference type="Proteomes" id="UP000177122">
    <property type="component" value="Unassembled WGS sequence"/>
</dbReference>
<keyword evidence="1" id="KW-0472">Membrane</keyword>
<keyword evidence="1" id="KW-1133">Transmembrane helix</keyword>
<proteinExistence type="predicted"/>
<feature type="transmembrane region" description="Helical" evidence="1">
    <location>
        <begin position="65"/>
        <end position="83"/>
    </location>
</feature>
<accession>A0A1G2CV90</accession>
<protein>
    <submittedName>
        <fullName evidence="2">Uncharacterized protein</fullName>
    </submittedName>
</protein>
<evidence type="ECO:0000313" key="3">
    <source>
        <dbReference type="Proteomes" id="UP000177122"/>
    </source>
</evidence>
<organism evidence="2 3">
    <name type="scientific">Candidatus Lloydbacteria bacterium RIFCSPHIGHO2_01_FULL_49_22</name>
    <dbReference type="NCBI Taxonomy" id="1798658"/>
    <lineage>
        <taxon>Bacteria</taxon>
        <taxon>Candidatus Lloydiibacteriota</taxon>
    </lineage>
</organism>
<dbReference type="EMBL" id="MHLI01000015">
    <property type="protein sequence ID" value="OGZ05264.1"/>
    <property type="molecule type" value="Genomic_DNA"/>
</dbReference>
<evidence type="ECO:0000313" key="2">
    <source>
        <dbReference type="EMBL" id="OGZ05264.1"/>
    </source>
</evidence>
<sequence length="132" mass="14723">MFSATRILNGIVAALLLPVSSFLILGTAIGTVMWWSGAQLALVPLLYVFDLFFRRRDSRSDMTCSIAWTLLFLLATLRSITRFSLDIPQEIGGPLFYLFTATVLCVLPLLLNGTYLVRLILQKRIDTQLPAA</sequence>